<evidence type="ECO:0000313" key="2">
    <source>
        <dbReference type="Proteomes" id="UP000193240"/>
    </source>
</evidence>
<gene>
    <name evidence="1" type="ORF">B5807_11837</name>
</gene>
<keyword evidence="2" id="KW-1185">Reference proteome</keyword>
<dbReference type="EMBL" id="KZ107866">
    <property type="protein sequence ID" value="OSS43444.1"/>
    <property type="molecule type" value="Genomic_DNA"/>
</dbReference>
<evidence type="ECO:0000313" key="1">
    <source>
        <dbReference type="EMBL" id="OSS43444.1"/>
    </source>
</evidence>
<dbReference type="InParanoid" id="A0A1Y2LHM4"/>
<sequence length="123" mass="13318">MPHNYAVGHCMRDISTKEGTLIGRTVKPAMLDPQAFACSSTPFSANSAEPLTLRIIPCKGTVTAAKGHCKPATINVRQTPCIPAVQMSSDILNTVVDQFHRTEDIHTGDMFKILAHLTTRAMA</sequence>
<dbReference type="Proteomes" id="UP000193240">
    <property type="component" value="Unassembled WGS sequence"/>
</dbReference>
<organism evidence="1 2">
    <name type="scientific">Epicoccum nigrum</name>
    <name type="common">Soil fungus</name>
    <name type="synonym">Epicoccum purpurascens</name>
    <dbReference type="NCBI Taxonomy" id="105696"/>
    <lineage>
        <taxon>Eukaryota</taxon>
        <taxon>Fungi</taxon>
        <taxon>Dikarya</taxon>
        <taxon>Ascomycota</taxon>
        <taxon>Pezizomycotina</taxon>
        <taxon>Dothideomycetes</taxon>
        <taxon>Pleosporomycetidae</taxon>
        <taxon>Pleosporales</taxon>
        <taxon>Pleosporineae</taxon>
        <taxon>Didymellaceae</taxon>
        <taxon>Epicoccum</taxon>
    </lineage>
</organism>
<name>A0A1Y2LHM4_EPING</name>
<reference evidence="1 2" key="1">
    <citation type="journal article" date="2017" name="Genome Announc.">
        <title>Genome sequence of the saprophytic ascomycete Epicoccum nigrum ICMP 19927 strain isolated from New Zealand.</title>
        <authorList>
            <person name="Fokin M."/>
            <person name="Fleetwood D."/>
            <person name="Weir B.S."/>
            <person name="Villas-Boas S.G."/>
        </authorList>
    </citation>
    <scope>NUCLEOTIDE SEQUENCE [LARGE SCALE GENOMIC DNA]</scope>
    <source>
        <strain evidence="1 2">ICMP 19927</strain>
    </source>
</reference>
<protein>
    <submittedName>
        <fullName evidence="1">Uncharacterized protein</fullName>
    </submittedName>
</protein>
<accession>A0A1Y2LHM4</accession>
<proteinExistence type="predicted"/>
<dbReference type="AlphaFoldDB" id="A0A1Y2LHM4"/>